<gene>
    <name evidence="2" type="ORF">TrLO_g3286</name>
</gene>
<dbReference type="CDD" id="cd02440">
    <property type="entry name" value="AdoMet_MTases"/>
    <property type="match status" value="1"/>
</dbReference>
<keyword evidence="1" id="KW-0732">Signal</keyword>
<evidence type="ECO:0000313" key="3">
    <source>
        <dbReference type="Proteomes" id="UP001165122"/>
    </source>
</evidence>
<accession>A0A9W7FT54</accession>
<dbReference type="EMBL" id="BRXW01000305">
    <property type="protein sequence ID" value="GMI17788.1"/>
    <property type="molecule type" value="Genomic_DNA"/>
</dbReference>
<evidence type="ECO:0000313" key="2">
    <source>
        <dbReference type="EMBL" id="GMI17788.1"/>
    </source>
</evidence>
<name>A0A9W7FT54_9STRA</name>
<protein>
    <recommendedName>
        <fullName evidence="4">Methyltransferase domain-containing protein</fullName>
    </recommendedName>
</protein>
<dbReference type="SUPFAM" id="SSF53335">
    <property type="entry name" value="S-adenosyl-L-methionine-dependent methyltransferases"/>
    <property type="match status" value="1"/>
</dbReference>
<evidence type="ECO:0008006" key="4">
    <source>
        <dbReference type="Google" id="ProtNLM"/>
    </source>
</evidence>
<dbReference type="Gene3D" id="3.40.50.150">
    <property type="entry name" value="Vaccinia Virus protein VP39"/>
    <property type="match status" value="1"/>
</dbReference>
<feature type="signal peptide" evidence="1">
    <location>
        <begin position="1"/>
        <end position="20"/>
    </location>
</feature>
<dbReference type="InterPro" id="IPR029063">
    <property type="entry name" value="SAM-dependent_MTases_sf"/>
</dbReference>
<keyword evidence="3" id="KW-1185">Reference proteome</keyword>
<comment type="caution">
    <text evidence="2">The sequence shown here is derived from an EMBL/GenBank/DDBJ whole genome shotgun (WGS) entry which is preliminary data.</text>
</comment>
<sequence length="262" mass="29147">MHLLRCRLFLLFILLNFTSPLAPLALSRRAVFYNAYLASIATTSISPPSSSSFKSSATPLKQFSTSYTASRDTNISPSEAYTTISSPTIKQSIDKIREDGSTPTCVDFGAGAGVSTQILWDMGIQKIDAVDWSSTAWSKYVVEEGVQNLNVQFYEMDDVTFLENHPQKYNFIIFNFGINSSKAYEYAKKYLSSSSTSLLLAPINTNENYWLKQNYVLMNNKGEILSTTSDVGAWSVQFQPDVTEPTCSGIWCAPFNGFVKPK</sequence>
<dbReference type="Proteomes" id="UP001165122">
    <property type="component" value="Unassembled WGS sequence"/>
</dbReference>
<reference evidence="3" key="1">
    <citation type="journal article" date="2023" name="Commun. Biol.">
        <title>Genome analysis of Parmales, the sister group of diatoms, reveals the evolutionary specialization of diatoms from phago-mixotrophs to photoautotrophs.</title>
        <authorList>
            <person name="Ban H."/>
            <person name="Sato S."/>
            <person name="Yoshikawa S."/>
            <person name="Yamada K."/>
            <person name="Nakamura Y."/>
            <person name="Ichinomiya M."/>
            <person name="Sato N."/>
            <person name="Blanc-Mathieu R."/>
            <person name="Endo H."/>
            <person name="Kuwata A."/>
            <person name="Ogata H."/>
        </authorList>
    </citation>
    <scope>NUCLEOTIDE SEQUENCE [LARGE SCALE GENOMIC DNA]</scope>
    <source>
        <strain evidence="3">NIES 3700</strain>
    </source>
</reference>
<dbReference type="AlphaFoldDB" id="A0A9W7FT54"/>
<organism evidence="2 3">
    <name type="scientific">Triparma laevis f. longispina</name>
    <dbReference type="NCBI Taxonomy" id="1714387"/>
    <lineage>
        <taxon>Eukaryota</taxon>
        <taxon>Sar</taxon>
        <taxon>Stramenopiles</taxon>
        <taxon>Ochrophyta</taxon>
        <taxon>Bolidophyceae</taxon>
        <taxon>Parmales</taxon>
        <taxon>Triparmaceae</taxon>
        <taxon>Triparma</taxon>
    </lineage>
</organism>
<proteinExistence type="predicted"/>
<feature type="chain" id="PRO_5040743233" description="Methyltransferase domain-containing protein" evidence="1">
    <location>
        <begin position="21"/>
        <end position="262"/>
    </location>
</feature>
<dbReference type="OrthoDB" id="41797at2759"/>
<evidence type="ECO:0000256" key="1">
    <source>
        <dbReference type="SAM" id="SignalP"/>
    </source>
</evidence>